<feature type="region of interest" description="Disordered" evidence="4">
    <location>
        <begin position="546"/>
        <end position="565"/>
    </location>
</feature>
<keyword evidence="8" id="KW-1185">Reference proteome</keyword>
<dbReference type="SUPFAM" id="SSF53187">
    <property type="entry name" value="Zn-dependent exopeptidases"/>
    <property type="match status" value="1"/>
</dbReference>
<evidence type="ECO:0000313" key="7">
    <source>
        <dbReference type="EMBL" id="CAL5225661.1"/>
    </source>
</evidence>
<gene>
    <name evidence="7" type="primary">g8520</name>
    <name evidence="7" type="ORF">VP750_LOCUS7320</name>
</gene>
<feature type="transmembrane region" description="Helical" evidence="5">
    <location>
        <begin position="513"/>
        <end position="532"/>
    </location>
</feature>
<keyword evidence="5" id="KW-0472">Membrane</keyword>
<dbReference type="PANTHER" id="PTHR11705:SF119">
    <property type="entry name" value="OS02G0119300 PROTEIN"/>
    <property type="match status" value="1"/>
</dbReference>
<evidence type="ECO:0000256" key="2">
    <source>
        <dbReference type="ARBA" id="ARBA00005988"/>
    </source>
</evidence>
<evidence type="ECO:0000313" key="8">
    <source>
        <dbReference type="Proteomes" id="UP001497392"/>
    </source>
</evidence>
<dbReference type="SMART" id="SM00631">
    <property type="entry name" value="Zn_pept"/>
    <property type="match status" value="1"/>
</dbReference>
<protein>
    <submittedName>
        <fullName evidence="7">G8520 protein</fullName>
    </submittedName>
</protein>
<keyword evidence="5" id="KW-1133">Transmembrane helix</keyword>
<organism evidence="7 8">
    <name type="scientific">Coccomyxa viridis</name>
    <dbReference type="NCBI Taxonomy" id="1274662"/>
    <lineage>
        <taxon>Eukaryota</taxon>
        <taxon>Viridiplantae</taxon>
        <taxon>Chlorophyta</taxon>
        <taxon>core chlorophytes</taxon>
        <taxon>Trebouxiophyceae</taxon>
        <taxon>Trebouxiophyceae incertae sedis</taxon>
        <taxon>Coccomyxaceae</taxon>
        <taxon>Coccomyxa</taxon>
    </lineage>
</organism>
<dbReference type="PANTHER" id="PTHR11705">
    <property type="entry name" value="PROTEASE FAMILY M14 CARBOXYPEPTIDASE A,B"/>
    <property type="match status" value="1"/>
</dbReference>
<evidence type="ECO:0000259" key="6">
    <source>
        <dbReference type="PROSITE" id="PS52035"/>
    </source>
</evidence>
<feature type="compositionally biased region" description="Basic residues" evidence="4">
    <location>
        <begin position="551"/>
        <end position="565"/>
    </location>
</feature>
<dbReference type="Pfam" id="PF00246">
    <property type="entry name" value="Peptidase_M14"/>
    <property type="match status" value="1"/>
</dbReference>
<feature type="region of interest" description="Disordered" evidence="4">
    <location>
        <begin position="330"/>
        <end position="350"/>
    </location>
</feature>
<name>A0ABP1G0I8_9CHLO</name>
<sequence length="565" mass="61036">MGKIETITVLCGVPHVHVTNLESPAQVRWDLYHRTDGILDYFKKTALKLPSRVRYENIPDPESDISLPVVTITDFATGEAGKEVILLVAGEHARELITSEIVLWLGKLLAGNDDELADWAAFQTATASAWKRGWAKGTLKEWGHDLLQKVLFKIVPIENIQGRKAVEGGDMCLRKTTNGVDLNRNWGYAWVKAEEGGDEYGGAKPFSEPETRIVRLLAETSRPQAFVNLHSGEYAVYVPWDSKKSLAPKLPADINDVLERIDSYCQCMHGAAGAVAGYLAFGSSMDYMYEELHVQYPLTIEVYGPDGLGKTAMGGHPRRHALSSTLSTAGIGTQRVGGNSSRRAGSQEGSALAAAQEQAFRLNPGLQGKGVSSELADAVSDGGSMATAGVTLSKCLLDYNPMENEEYEEVIATWLASLLVLADHLAANPAASSANAEAEQDQLPLPPTPPSKQELVATGRLGEEQPSDFSQMASGAPPKKKGTLPWLPSTYTLPVAAIQQEVMGQTSRSKTQAVLLGGVILSVVVAACCLWAKMGKPIPWSSALSRLSSPGRRRGPNRRHMRQQV</sequence>
<dbReference type="CDD" id="cd06227">
    <property type="entry name" value="M14-CPA-like"/>
    <property type="match status" value="1"/>
</dbReference>
<evidence type="ECO:0000256" key="4">
    <source>
        <dbReference type="SAM" id="MobiDB-lite"/>
    </source>
</evidence>
<feature type="region of interest" description="Disordered" evidence="4">
    <location>
        <begin position="432"/>
        <end position="454"/>
    </location>
</feature>
<dbReference type="EMBL" id="CAXHTA020000012">
    <property type="protein sequence ID" value="CAL5225661.1"/>
    <property type="molecule type" value="Genomic_DNA"/>
</dbReference>
<accession>A0ABP1G0I8</accession>
<evidence type="ECO:0000256" key="5">
    <source>
        <dbReference type="SAM" id="Phobius"/>
    </source>
</evidence>
<dbReference type="InterPro" id="IPR000834">
    <property type="entry name" value="Peptidase_M14"/>
</dbReference>
<dbReference type="PROSITE" id="PS52035">
    <property type="entry name" value="PEPTIDASE_M14"/>
    <property type="match status" value="1"/>
</dbReference>
<dbReference type="Proteomes" id="UP001497392">
    <property type="component" value="Unassembled WGS sequence"/>
</dbReference>
<comment type="cofactor">
    <cofactor evidence="1">
        <name>Zn(2+)</name>
        <dbReference type="ChEBI" id="CHEBI:29105"/>
    </cofactor>
</comment>
<evidence type="ECO:0000256" key="3">
    <source>
        <dbReference type="PROSITE-ProRule" id="PRU01379"/>
    </source>
</evidence>
<feature type="compositionally biased region" description="Polar residues" evidence="4">
    <location>
        <begin position="330"/>
        <end position="349"/>
    </location>
</feature>
<reference evidence="7 8" key="1">
    <citation type="submission" date="2024-06" db="EMBL/GenBank/DDBJ databases">
        <authorList>
            <person name="Kraege A."/>
            <person name="Thomma B."/>
        </authorList>
    </citation>
    <scope>NUCLEOTIDE SEQUENCE [LARGE SCALE GENOMIC DNA]</scope>
</reference>
<feature type="domain" description="Peptidase M14" evidence="6">
    <location>
        <begin position="31"/>
        <end position="326"/>
    </location>
</feature>
<keyword evidence="5" id="KW-0812">Transmembrane</keyword>
<comment type="caution">
    <text evidence="7">The sequence shown here is derived from an EMBL/GenBank/DDBJ whole genome shotgun (WGS) entry which is preliminary data.</text>
</comment>
<evidence type="ECO:0000256" key="1">
    <source>
        <dbReference type="ARBA" id="ARBA00001947"/>
    </source>
</evidence>
<dbReference type="Gene3D" id="3.40.630.10">
    <property type="entry name" value="Zn peptidases"/>
    <property type="match status" value="1"/>
</dbReference>
<feature type="active site" description="Proton donor/acceptor" evidence="3">
    <location>
        <position position="301"/>
    </location>
</feature>
<dbReference type="InterPro" id="IPR034269">
    <property type="entry name" value="At5g42320_M14_CPD"/>
</dbReference>
<proteinExistence type="inferred from homology"/>
<comment type="similarity">
    <text evidence="2 3">Belongs to the peptidase M14 family.</text>
</comment>